<evidence type="ECO:0000313" key="2">
    <source>
        <dbReference type="EMBL" id="QIG41517.1"/>
    </source>
</evidence>
<feature type="chain" id="PRO_5026010368" evidence="1">
    <location>
        <begin position="33"/>
        <end position="458"/>
    </location>
</feature>
<dbReference type="PANTHER" id="PTHR40274:SF3">
    <property type="entry name" value="VIRGINIAMYCIN B LYASE"/>
    <property type="match status" value="1"/>
</dbReference>
<dbReference type="AlphaFoldDB" id="A0A6G6W8N7"/>
<dbReference type="InterPro" id="IPR051344">
    <property type="entry name" value="Vgb"/>
</dbReference>
<dbReference type="PANTHER" id="PTHR40274">
    <property type="entry name" value="VIRGINIAMYCIN B LYASE"/>
    <property type="match status" value="1"/>
</dbReference>
<dbReference type="InterPro" id="IPR015943">
    <property type="entry name" value="WD40/YVTN_repeat-like_dom_sf"/>
</dbReference>
<dbReference type="EMBL" id="CP049257">
    <property type="protein sequence ID" value="QIG41517.1"/>
    <property type="molecule type" value="Genomic_DNA"/>
</dbReference>
<sequence>MRHRVVAAVSSLLLLVGGLALLGVATAAPASAATQVFPVPTSSAGLGRIATAPNGNLWFIETEANKLARMTPTGQVTEFNLYAEFDSTVAKDVDVAADGTVWVLYNSGQYVAGVNDAGQAVRGPYDIGVYGREIRVAADGTPWITASDAGDDFIVRIVGNSLLSSANSPACGDGLGRAADGSFWCRTDSGLTHLNADASGGVAYPANDYAAYPYAIAAGPVGSIWFGRYFGGTFATSPDDGSVGYVDAGSGQVTAFDTGSRTAPADIVQGPDGNMWFTSIGAAKGIGHISPSGRGGTLTAIGGYAPVSLTFGKDGAIYATDSANNVVIRTTTDQLQTTNVDPGDGSVLLGAAPGTVKGAKKPLVLSENAVGLKLACPADAAQACAGQARLTTNAKKKAKVISQKKTYKVAAGKKGTLKLKLTPQGLKALKKGKVTKVRLQLLRDGTPVSVTVLKIRRR</sequence>
<name>A0A6G6W8N7_9ACTN</name>
<organism evidence="2 3">
    <name type="scientific">Nocardioides anomalus</name>
    <dbReference type="NCBI Taxonomy" id="2712223"/>
    <lineage>
        <taxon>Bacteria</taxon>
        <taxon>Bacillati</taxon>
        <taxon>Actinomycetota</taxon>
        <taxon>Actinomycetes</taxon>
        <taxon>Propionibacteriales</taxon>
        <taxon>Nocardioidaceae</taxon>
        <taxon>Nocardioides</taxon>
    </lineage>
</organism>
<reference evidence="2 3" key="1">
    <citation type="submission" date="2020-02" db="EMBL/GenBank/DDBJ databases">
        <title>Full genome sequence of Nocardioides sp. R-3366.</title>
        <authorList>
            <person name="Im W.-T."/>
        </authorList>
    </citation>
    <scope>NUCLEOTIDE SEQUENCE [LARGE SCALE GENOMIC DNA]</scope>
    <source>
        <strain evidence="2 3">R-3366</strain>
    </source>
</reference>
<feature type="signal peptide" evidence="1">
    <location>
        <begin position="1"/>
        <end position="32"/>
    </location>
</feature>
<accession>A0A6G6W8N7</accession>
<evidence type="ECO:0000313" key="3">
    <source>
        <dbReference type="Proteomes" id="UP000502996"/>
    </source>
</evidence>
<keyword evidence="3" id="KW-1185">Reference proteome</keyword>
<dbReference type="Proteomes" id="UP000502996">
    <property type="component" value="Chromosome"/>
</dbReference>
<dbReference type="SUPFAM" id="SSF50952">
    <property type="entry name" value="Soluble quinoprotein glucose dehydrogenase"/>
    <property type="match status" value="1"/>
</dbReference>
<dbReference type="RefSeq" id="WP_165227933.1">
    <property type="nucleotide sequence ID" value="NZ_CP049257.1"/>
</dbReference>
<proteinExistence type="predicted"/>
<gene>
    <name evidence="2" type="ORF">G5V58_00905</name>
</gene>
<dbReference type="Gene3D" id="2.130.10.10">
    <property type="entry name" value="YVTN repeat-like/Quinoprotein amine dehydrogenase"/>
    <property type="match status" value="2"/>
</dbReference>
<dbReference type="KEGG" id="nano:G5V58_00905"/>
<dbReference type="InterPro" id="IPR011041">
    <property type="entry name" value="Quinoprot_gluc/sorb_DH_b-prop"/>
</dbReference>
<protein>
    <submittedName>
        <fullName evidence="2">Uncharacterized protein</fullName>
    </submittedName>
</protein>
<keyword evidence="1" id="KW-0732">Signal</keyword>
<evidence type="ECO:0000256" key="1">
    <source>
        <dbReference type="SAM" id="SignalP"/>
    </source>
</evidence>